<reference evidence="1" key="1">
    <citation type="submission" date="2023-03" db="EMBL/GenBank/DDBJ databases">
        <title>Massive genome expansion in bonnet fungi (Mycena s.s.) driven by repeated elements and novel gene families across ecological guilds.</title>
        <authorList>
            <consortium name="Lawrence Berkeley National Laboratory"/>
            <person name="Harder C.B."/>
            <person name="Miyauchi S."/>
            <person name="Viragh M."/>
            <person name="Kuo A."/>
            <person name="Thoen E."/>
            <person name="Andreopoulos B."/>
            <person name="Lu D."/>
            <person name="Skrede I."/>
            <person name="Drula E."/>
            <person name="Henrissat B."/>
            <person name="Morin E."/>
            <person name="Kohler A."/>
            <person name="Barry K."/>
            <person name="LaButti K."/>
            <person name="Morin E."/>
            <person name="Salamov A."/>
            <person name="Lipzen A."/>
            <person name="Mereny Z."/>
            <person name="Hegedus B."/>
            <person name="Baldrian P."/>
            <person name="Stursova M."/>
            <person name="Weitz H."/>
            <person name="Taylor A."/>
            <person name="Grigoriev I.V."/>
            <person name="Nagy L.G."/>
            <person name="Martin F."/>
            <person name="Kauserud H."/>
        </authorList>
    </citation>
    <scope>NUCLEOTIDE SEQUENCE</scope>
    <source>
        <strain evidence="1">9144</strain>
    </source>
</reference>
<evidence type="ECO:0000313" key="1">
    <source>
        <dbReference type="EMBL" id="KAJ7213583.1"/>
    </source>
</evidence>
<dbReference type="Proteomes" id="UP001219525">
    <property type="component" value="Unassembled WGS sequence"/>
</dbReference>
<keyword evidence="2" id="KW-1185">Reference proteome</keyword>
<organism evidence="1 2">
    <name type="scientific">Mycena pura</name>
    <dbReference type="NCBI Taxonomy" id="153505"/>
    <lineage>
        <taxon>Eukaryota</taxon>
        <taxon>Fungi</taxon>
        <taxon>Dikarya</taxon>
        <taxon>Basidiomycota</taxon>
        <taxon>Agaricomycotina</taxon>
        <taxon>Agaricomycetes</taxon>
        <taxon>Agaricomycetidae</taxon>
        <taxon>Agaricales</taxon>
        <taxon>Marasmiineae</taxon>
        <taxon>Mycenaceae</taxon>
        <taxon>Mycena</taxon>
    </lineage>
</organism>
<accession>A0AAD6VLX5</accession>
<name>A0AAD6VLX5_9AGAR</name>
<dbReference type="AlphaFoldDB" id="A0AAD6VLX5"/>
<sequence>MGGSVYASERVKKLEDVMLIRTRRIIRQILQRLNEKQQRSGASASIAEVIQDLILARWLEKGKKDLGHIFRTIPSTHACFGRSPGAWLQLNVPIESKNPEIRHTPLESPTVKNRAAVHYTTYINRGAFGFSLGLTTRASKGCDRQVGDLSCWEKHWEGWVFDNCSIFIRETAWKLDGYIITGKRINVMMVKAESMIKMRIITEVLGFMATYICIDESAQRSTEVLQAVEQCPSVTRGGYVSANSGTGMGHHGRKAEAEITRTYAIDIGL</sequence>
<proteinExistence type="predicted"/>
<evidence type="ECO:0000313" key="2">
    <source>
        <dbReference type="Proteomes" id="UP001219525"/>
    </source>
</evidence>
<protein>
    <submittedName>
        <fullName evidence="1">Uncharacterized protein</fullName>
    </submittedName>
</protein>
<dbReference type="EMBL" id="JARJCW010000021">
    <property type="protein sequence ID" value="KAJ7213583.1"/>
    <property type="molecule type" value="Genomic_DNA"/>
</dbReference>
<comment type="caution">
    <text evidence="1">The sequence shown here is derived from an EMBL/GenBank/DDBJ whole genome shotgun (WGS) entry which is preliminary data.</text>
</comment>
<gene>
    <name evidence="1" type="ORF">GGX14DRAFT_393069</name>
</gene>